<gene>
    <name evidence="1" type="ORF">LPLAT_LOCUS10813</name>
</gene>
<dbReference type="EMBL" id="OZ034829">
    <property type="protein sequence ID" value="CAL1685269.1"/>
    <property type="molecule type" value="Genomic_DNA"/>
</dbReference>
<sequence>MRKTVTRSDLVFSLRLICRSCDTEGELEFSLLRVPSSLSSPTALMIVFLIPYCGTKQIVLRSLRHTTKDKRYFPVGRATWRMINAPGNMADYGYYVLYEISIAHQKAGGIRMTRMGALIQYIATRAYARVSFQEVEQALPCTGNFKNFIASNG</sequence>
<dbReference type="Proteomes" id="UP001497644">
    <property type="component" value="Chromosome 6"/>
</dbReference>
<evidence type="ECO:0000313" key="1">
    <source>
        <dbReference type="EMBL" id="CAL1685269.1"/>
    </source>
</evidence>
<reference evidence="1" key="1">
    <citation type="submission" date="2024-04" db="EMBL/GenBank/DDBJ databases">
        <authorList>
            <consortium name="Molecular Ecology Group"/>
        </authorList>
    </citation>
    <scope>NUCLEOTIDE SEQUENCE</scope>
</reference>
<keyword evidence="2" id="KW-1185">Reference proteome</keyword>
<evidence type="ECO:0000313" key="2">
    <source>
        <dbReference type="Proteomes" id="UP001497644"/>
    </source>
</evidence>
<dbReference type="AlphaFoldDB" id="A0AAV2NXI1"/>
<proteinExistence type="predicted"/>
<accession>A0AAV2NXI1</accession>
<protein>
    <submittedName>
        <fullName evidence="1">Uncharacterized protein</fullName>
    </submittedName>
</protein>
<name>A0AAV2NXI1_9HYME</name>
<organism evidence="1 2">
    <name type="scientific">Lasius platythorax</name>
    <dbReference type="NCBI Taxonomy" id="488582"/>
    <lineage>
        <taxon>Eukaryota</taxon>
        <taxon>Metazoa</taxon>
        <taxon>Ecdysozoa</taxon>
        <taxon>Arthropoda</taxon>
        <taxon>Hexapoda</taxon>
        <taxon>Insecta</taxon>
        <taxon>Pterygota</taxon>
        <taxon>Neoptera</taxon>
        <taxon>Endopterygota</taxon>
        <taxon>Hymenoptera</taxon>
        <taxon>Apocrita</taxon>
        <taxon>Aculeata</taxon>
        <taxon>Formicoidea</taxon>
        <taxon>Formicidae</taxon>
        <taxon>Formicinae</taxon>
        <taxon>Lasius</taxon>
        <taxon>Lasius</taxon>
    </lineage>
</organism>